<feature type="compositionally biased region" description="Basic and acidic residues" evidence="1">
    <location>
        <begin position="194"/>
        <end position="207"/>
    </location>
</feature>
<feature type="non-terminal residue" evidence="2">
    <location>
        <position position="1"/>
    </location>
</feature>
<evidence type="ECO:0000256" key="1">
    <source>
        <dbReference type="SAM" id="MobiDB-lite"/>
    </source>
</evidence>
<organism evidence="2 3">
    <name type="scientific">Aureobasidium melanogenum</name>
    <name type="common">Aureobasidium pullulans var. melanogenum</name>
    <dbReference type="NCBI Taxonomy" id="46634"/>
    <lineage>
        <taxon>Eukaryota</taxon>
        <taxon>Fungi</taxon>
        <taxon>Dikarya</taxon>
        <taxon>Ascomycota</taxon>
        <taxon>Pezizomycotina</taxon>
        <taxon>Dothideomycetes</taxon>
        <taxon>Dothideomycetidae</taxon>
        <taxon>Dothideales</taxon>
        <taxon>Saccotheciaceae</taxon>
        <taxon>Aureobasidium</taxon>
    </lineage>
</organism>
<feature type="compositionally biased region" description="Basic and acidic residues" evidence="1">
    <location>
        <begin position="50"/>
        <end position="70"/>
    </location>
</feature>
<proteinExistence type="predicted"/>
<dbReference type="EMBL" id="JAHFXS010004889">
    <property type="protein sequence ID" value="KAG9945900.1"/>
    <property type="molecule type" value="Genomic_DNA"/>
</dbReference>
<feature type="non-terminal residue" evidence="2">
    <location>
        <position position="225"/>
    </location>
</feature>
<comment type="caution">
    <text evidence="2">The sequence shown here is derived from an EMBL/GenBank/DDBJ whole genome shotgun (WGS) entry which is preliminary data.</text>
</comment>
<keyword evidence="3" id="KW-1185">Reference proteome</keyword>
<dbReference type="AlphaFoldDB" id="A0A9P8F885"/>
<protein>
    <submittedName>
        <fullName evidence="2">Uncharacterized protein</fullName>
    </submittedName>
</protein>
<feature type="region of interest" description="Disordered" evidence="1">
    <location>
        <begin position="30"/>
        <end position="86"/>
    </location>
</feature>
<feature type="compositionally biased region" description="Basic and acidic residues" evidence="1">
    <location>
        <begin position="128"/>
        <end position="148"/>
    </location>
</feature>
<dbReference type="GO" id="GO:0010628">
    <property type="term" value="P:positive regulation of gene expression"/>
    <property type="evidence" value="ECO:0007669"/>
    <property type="project" value="TreeGrafter"/>
</dbReference>
<gene>
    <name evidence="2" type="ORF">KCU98_g18385</name>
</gene>
<evidence type="ECO:0000313" key="2">
    <source>
        <dbReference type="EMBL" id="KAG9945900.1"/>
    </source>
</evidence>
<evidence type="ECO:0000313" key="3">
    <source>
        <dbReference type="Proteomes" id="UP000729357"/>
    </source>
</evidence>
<name>A0A9P8F885_AURME</name>
<reference evidence="2" key="2">
    <citation type="submission" date="2021-08" db="EMBL/GenBank/DDBJ databases">
        <authorList>
            <person name="Gostincar C."/>
            <person name="Sun X."/>
            <person name="Song Z."/>
            <person name="Gunde-Cimerman N."/>
        </authorList>
    </citation>
    <scope>NUCLEOTIDE SEQUENCE</scope>
    <source>
        <strain evidence="2">EXF-9298</strain>
    </source>
</reference>
<feature type="region of interest" description="Disordered" evidence="1">
    <location>
        <begin position="128"/>
        <end position="225"/>
    </location>
</feature>
<dbReference type="Proteomes" id="UP000729357">
    <property type="component" value="Unassembled WGS sequence"/>
</dbReference>
<dbReference type="PANTHER" id="PTHR47800:SF5">
    <property type="entry name" value="FER-1-LIKE PROTEIN 6"/>
    <property type="match status" value="1"/>
</dbReference>
<dbReference type="PANTHER" id="PTHR47800">
    <property type="entry name" value="C2 DOMAIN-CONTAINING PROTEIN"/>
    <property type="match status" value="1"/>
</dbReference>
<sequence length="225" mass="24999">GIDMLSKHTMHSDVSIYIAFSGEFFIRRLKYKNKPPPPDPADNGSASSEDGDHDHEHDGANESHPPHDLSDGPPNDEPPKDPAHYQLVIDNDSGTYRPNAKMLPLLKKFLAANLPGLHIQTLDCQKDEKKMNRMKQAQRDRKKKEGDHIVYAQAGSDASSISSSDEEQLDALEQAAHDQEDQNERGLAYQLKQDAGKRGKAKVEHLKRNIPGPGSNRPLAGEEEE</sequence>
<reference evidence="2" key="1">
    <citation type="journal article" date="2021" name="J Fungi (Basel)">
        <title>Virulence traits and population genomics of the black yeast Aureobasidium melanogenum.</title>
        <authorList>
            <person name="Cernosa A."/>
            <person name="Sun X."/>
            <person name="Gostincar C."/>
            <person name="Fang C."/>
            <person name="Gunde-Cimerman N."/>
            <person name="Song Z."/>
        </authorList>
    </citation>
    <scope>NUCLEOTIDE SEQUENCE</scope>
    <source>
        <strain evidence="2">EXF-9298</strain>
    </source>
</reference>
<accession>A0A9P8F885</accession>
<feature type="compositionally biased region" description="Basic and acidic residues" evidence="1">
    <location>
        <begin position="175"/>
        <end position="184"/>
    </location>
</feature>